<keyword evidence="2 3" id="KW-0378">Hydrolase</keyword>
<evidence type="ECO:0000256" key="1">
    <source>
        <dbReference type="ARBA" id="ARBA00010206"/>
    </source>
</evidence>
<dbReference type="HAMAP" id="MF_00242">
    <property type="entry name" value="Arg_deiminase"/>
    <property type="match status" value="1"/>
</dbReference>
<evidence type="ECO:0000313" key="4">
    <source>
        <dbReference type="EMBL" id="GGU50585.1"/>
    </source>
</evidence>
<dbReference type="EMBL" id="BMRE01000022">
    <property type="protein sequence ID" value="GGU50585.1"/>
    <property type="molecule type" value="Genomic_DNA"/>
</dbReference>
<comment type="caution">
    <text evidence="4">The sequence shown here is derived from an EMBL/GenBank/DDBJ whole genome shotgun (WGS) entry which is preliminary data.</text>
</comment>
<comment type="pathway">
    <text evidence="3">Amino-acid degradation; L-arginine degradation via ADI pathway; carbamoyl phosphate from L-arginine: step 1/2.</text>
</comment>
<feature type="active site" description="Amidino-cysteine intermediate" evidence="3">
    <location>
        <position position="403"/>
    </location>
</feature>
<comment type="catalytic activity">
    <reaction evidence="3">
        <text>L-arginine + H2O = L-citrulline + NH4(+)</text>
        <dbReference type="Rhea" id="RHEA:19597"/>
        <dbReference type="ChEBI" id="CHEBI:15377"/>
        <dbReference type="ChEBI" id="CHEBI:28938"/>
        <dbReference type="ChEBI" id="CHEBI:32682"/>
        <dbReference type="ChEBI" id="CHEBI:57743"/>
        <dbReference type="EC" id="3.5.3.6"/>
    </reaction>
</comment>
<evidence type="ECO:0000256" key="3">
    <source>
        <dbReference type="HAMAP-Rule" id="MF_00242"/>
    </source>
</evidence>
<dbReference type="PANTHER" id="PTHR47271:SF2">
    <property type="entry name" value="ARGININE DEIMINASE"/>
    <property type="match status" value="1"/>
</dbReference>
<accession>A0ABQ2UTL6</accession>
<dbReference type="InterPro" id="IPR003876">
    <property type="entry name" value="Arg_deiminase"/>
</dbReference>
<evidence type="ECO:0000256" key="2">
    <source>
        <dbReference type="ARBA" id="ARBA00022801"/>
    </source>
</evidence>
<dbReference type="Pfam" id="PF02274">
    <property type="entry name" value="ADI"/>
    <property type="match status" value="1"/>
</dbReference>
<sequence length="413" mass="45219">MTLGVGSEVGTLRQVVVHRPGLELSRLTPRNCDELLFDDVLWAAKAREEHDHFADVLRGRGITVHHTGTLLAETLALPEARSFVLDRVCTPELLGPTLVAPVREFAEKVDTDQLAELLVGGVTRADLSPLGAHSLRWSSLALDDFVLPPLPNTLFPRDSSAWIYGGVTINPMAKAPRRRESLHCQAIYRFHPLFSDATFPTYYGADDANHQPATLEGGDILVLGRGTVLIGMGERTTPMGVEILARELFRTGQATSVIAVQLPRSHALMHLDTVMTMLDTATFIRYPQLDPATLRTWLITPADPREVVERGSAGLRVEERDSVFTTIAEQLGTRVRVLCAAEDARAAEREQWDDANNFLALAPGVVVGYERNTVTNTMLTDHGIEVIGIPGNELGRGRGGARCMTCPIQRDGI</sequence>
<dbReference type="RefSeq" id="WP_189256072.1">
    <property type="nucleotide sequence ID" value="NZ_BMRE01000022.1"/>
</dbReference>
<dbReference type="PRINTS" id="PR01466">
    <property type="entry name" value="ARGDEIMINASE"/>
</dbReference>
<reference evidence="5" key="1">
    <citation type="journal article" date="2019" name="Int. J. Syst. Evol. Microbiol.">
        <title>The Global Catalogue of Microorganisms (GCM) 10K type strain sequencing project: providing services to taxonomists for standard genome sequencing and annotation.</title>
        <authorList>
            <consortium name="The Broad Institute Genomics Platform"/>
            <consortium name="The Broad Institute Genome Sequencing Center for Infectious Disease"/>
            <person name="Wu L."/>
            <person name="Ma J."/>
        </authorList>
    </citation>
    <scope>NUCLEOTIDE SEQUENCE [LARGE SCALE GENOMIC DNA]</scope>
    <source>
        <strain evidence="5">JCM 3296</strain>
    </source>
</reference>
<keyword evidence="3" id="KW-0056">Arginine metabolism</keyword>
<evidence type="ECO:0000313" key="5">
    <source>
        <dbReference type="Proteomes" id="UP000649573"/>
    </source>
</evidence>
<dbReference type="Proteomes" id="UP000649573">
    <property type="component" value="Unassembled WGS sequence"/>
</dbReference>
<dbReference type="PIRSF" id="PIRSF006356">
    <property type="entry name" value="Arg_deiminase"/>
    <property type="match status" value="1"/>
</dbReference>
<dbReference type="Gene3D" id="3.75.10.10">
    <property type="entry name" value="L-arginine/glycine Amidinotransferase, Chain A"/>
    <property type="match status" value="1"/>
</dbReference>
<dbReference type="PANTHER" id="PTHR47271">
    <property type="entry name" value="ARGININE DEIMINASE"/>
    <property type="match status" value="1"/>
</dbReference>
<dbReference type="NCBIfam" id="NF002381">
    <property type="entry name" value="PRK01388.1"/>
    <property type="match status" value="1"/>
</dbReference>
<dbReference type="EC" id="3.5.3.6" evidence="3"/>
<keyword evidence="5" id="KW-1185">Reference proteome</keyword>
<dbReference type="SUPFAM" id="SSF55909">
    <property type="entry name" value="Pentein"/>
    <property type="match status" value="1"/>
</dbReference>
<proteinExistence type="inferred from homology"/>
<protein>
    <recommendedName>
        <fullName evidence="3">Arginine deiminase</fullName>
        <shortName evidence="3">ADI</shortName>
        <ecNumber evidence="3">3.5.3.6</ecNumber>
    </recommendedName>
    <alternativeName>
        <fullName evidence="3">Arginine dihydrolase</fullName>
        <shortName evidence="3">AD</shortName>
    </alternativeName>
</protein>
<dbReference type="Gene3D" id="1.10.3930.10">
    <property type="entry name" value="Arginine deiminase"/>
    <property type="match status" value="1"/>
</dbReference>
<comment type="subcellular location">
    <subcellularLocation>
        <location evidence="3">Cytoplasm</location>
    </subcellularLocation>
</comment>
<gene>
    <name evidence="4" type="primary">arcA-2</name>
    <name evidence="3" type="synonym">arcA</name>
    <name evidence="4" type="ORF">GCM10010178_49260</name>
</gene>
<name>A0ABQ2UTL6_9PSEU</name>
<comment type="similarity">
    <text evidence="1 3">Belongs to the arginine deiminase family.</text>
</comment>
<organism evidence="4 5">
    <name type="scientific">Lentzea flava</name>
    <dbReference type="NCBI Taxonomy" id="103732"/>
    <lineage>
        <taxon>Bacteria</taxon>
        <taxon>Bacillati</taxon>
        <taxon>Actinomycetota</taxon>
        <taxon>Actinomycetes</taxon>
        <taxon>Pseudonocardiales</taxon>
        <taxon>Pseudonocardiaceae</taxon>
        <taxon>Lentzea</taxon>
    </lineage>
</organism>
<keyword evidence="3" id="KW-0963">Cytoplasm</keyword>